<feature type="transmembrane region" description="Helical" evidence="9">
    <location>
        <begin position="372"/>
        <end position="391"/>
    </location>
</feature>
<feature type="transmembrane region" description="Helical" evidence="9">
    <location>
        <begin position="561"/>
        <end position="582"/>
    </location>
</feature>
<evidence type="ECO:0000256" key="2">
    <source>
        <dbReference type="ARBA" id="ARBA00007200"/>
    </source>
</evidence>
<proteinExistence type="inferred from homology"/>
<evidence type="ECO:0000256" key="8">
    <source>
        <dbReference type="SAM" id="MobiDB-lite"/>
    </source>
</evidence>
<dbReference type="InterPro" id="IPR051223">
    <property type="entry name" value="Polycystin"/>
</dbReference>
<name>A0ABQ8ZCF6_9EUKA</name>
<evidence type="ECO:0000256" key="9">
    <source>
        <dbReference type="SAM" id="Phobius"/>
    </source>
</evidence>
<evidence type="ECO:0000256" key="4">
    <source>
        <dbReference type="ARBA" id="ARBA00022989"/>
    </source>
</evidence>
<evidence type="ECO:0000256" key="7">
    <source>
        <dbReference type="SAM" id="Coils"/>
    </source>
</evidence>
<dbReference type="InterPro" id="IPR003915">
    <property type="entry name" value="PKD_2"/>
</dbReference>
<comment type="caution">
    <text evidence="12">The sequence shown here is derived from an EMBL/GenBank/DDBJ whole genome shotgun (WGS) entry which is preliminary data.</text>
</comment>
<dbReference type="EMBL" id="JAOAOG010000023">
    <property type="protein sequence ID" value="KAJ6254367.1"/>
    <property type="molecule type" value="Genomic_DNA"/>
</dbReference>
<dbReference type="Pfam" id="PF20519">
    <property type="entry name" value="Polycystin_dom"/>
    <property type="match status" value="1"/>
</dbReference>
<dbReference type="PANTHER" id="PTHR10877:SF183">
    <property type="entry name" value="AT14535P-RELATED"/>
    <property type="match status" value="1"/>
</dbReference>
<dbReference type="Pfam" id="PF08016">
    <property type="entry name" value="PKD_channel"/>
    <property type="match status" value="1"/>
</dbReference>
<comment type="similarity">
    <text evidence="2">Belongs to the polycystin family.</text>
</comment>
<evidence type="ECO:0000256" key="5">
    <source>
        <dbReference type="ARBA" id="ARBA00023136"/>
    </source>
</evidence>
<feature type="transmembrane region" description="Helical" evidence="9">
    <location>
        <begin position="458"/>
        <end position="479"/>
    </location>
</feature>
<evidence type="ECO:0000256" key="6">
    <source>
        <dbReference type="ARBA" id="ARBA00023180"/>
    </source>
</evidence>
<keyword evidence="4 9" id="KW-1133">Transmembrane helix</keyword>
<comment type="subcellular location">
    <subcellularLocation>
        <location evidence="1">Membrane</location>
        <topology evidence="1">Multi-pass membrane protein</topology>
    </subcellularLocation>
</comment>
<dbReference type="PANTHER" id="PTHR10877">
    <property type="entry name" value="POLYCYSTIN FAMILY MEMBER"/>
    <property type="match status" value="1"/>
</dbReference>
<gene>
    <name evidence="12" type="ORF">M0813_12558</name>
</gene>
<protein>
    <submittedName>
        <fullName evidence="12">Polycystin family member</fullName>
    </submittedName>
</protein>
<evidence type="ECO:0000313" key="13">
    <source>
        <dbReference type="Proteomes" id="UP001150062"/>
    </source>
</evidence>
<keyword evidence="3 9" id="KW-0812">Transmembrane</keyword>
<feature type="transmembrane region" description="Helical" evidence="9">
    <location>
        <begin position="499"/>
        <end position="521"/>
    </location>
</feature>
<feature type="transmembrane region" description="Helical" evidence="9">
    <location>
        <begin position="412"/>
        <end position="433"/>
    </location>
</feature>
<dbReference type="InterPro" id="IPR046791">
    <property type="entry name" value="Polycystin_dom"/>
</dbReference>
<keyword evidence="5 9" id="KW-0472">Membrane</keyword>
<dbReference type="Gene3D" id="1.10.287.70">
    <property type="match status" value="1"/>
</dbReference>
<feature type="domain" description="Polycystin cation channel PKD1/PKD2" evidence="10">
    <location>
        <begin position="372"/>
        <end position="587"/>
    </location>
</feature>
<dbReference type="Proteomes" id="UP001150062">
    <property type="component" value="Unassembled WGS sequence"/>
</dbReference>
<evidence type="ECO:0000259" key="11">
    <source>
        <dbReference type="Pfam" id="PF20519"/>
    </source>
</evidence>
<evidence type="ECO:0000256" key="1">
    <source>
        <dbReference type="ARBA" id="ARBA00004141"/>
    </source>
</evidence>
<keyword evidence="13" id="KW-1185">Reference proteome</keyword>
<evidence type="ECO:0000259" key="10">
    <source>
        <dbReference type="Pfam" id="PF08016"/>
    </source>
</evidence>
<feature type="coiled-coil region" evidence="7">
    <location>
        <begin position="698"/>
        <end position="725"/>
    </location>
</feature>
<keyword evidence="6" id="KW-0325">Glycoprotein</keyword>
<evidence type="ECO:0000256" key="3">
    <source>
        <dbReference type="ARBA" id="ARBA00022692"/>
    </source>
</evidence>
<feature type="domain" description="Polycystin" evidence="11">
    <location>
        <begin position="172"/>
        <end position="360"/>
    </location>
</feature>
<feature type="region of interest" description="Disordered" evidence="8">
    <location>
        <begin position="53"/>
        <end position="76"/>
    </location>
</feature>
<dbReference type="InterPro" id="IPR013122">
    <property type="entry name" value="PKD1_2_channel"/>
</dbReference>
<feature type="compositionally biased region" description="Polar residues" evidence="8">
    <location>
        <begin position="53"/>
        <end position="68"/>
    </location>
</feature>
<keyword evidence="7" id="KW-0175">Coiled coil</keyword>
<feature type="transmembrane region" description="Helical" evidence="9">
    <location>
        <begin position="122"/>
        <end position="138"/>
    </location>
</feature>
<reference evidence="12" key="1">
    <citation type="submission" date="2022-08" db="EMBL/GenBank/DDBJ databases">
        <title>Novel sulfate-reducing endosymbionts in the free-living metamonad Anaeramoeba.</title>
        <authorList>
            <person name="Jerlstrom-Hultqvist J."/>
            <person name="Cepicka I."/>
            <person name="Gallot-Lavallee L."/>
            <person name="Salas-Leiva D."/>
            <person name="Curtis B.A."/>
            <person name="Zahonova K."/>
            <person name="Pipaliya S."/>
            <person name="Dacks J."/>
            <person name="Roger A.J."/>
        </authorList>
    </citation>
    <scope>NUCLEOTIDE SEQUENCE</scope>
    <source>
        <strain evidence="12">Schooner1</strain>
    </source>
</reference>
<dbReference type="PRINTS" id="PR01433">
    <property type="entry name" value="POLYCYSTIN2"/>
</dbReference>
<dbReference type="SUPFAM" id="SSF81324">
    <property type="entry name" value="Voltage-gated potassium channels"/>
    <property type="match status" value="1"/>
</dbReference>
<sequence>MTKLITLRELNLQNANRVYKGSGVVLNLFNNIANNKKEEISLGWLDKKENGISSDTQSDQLASETSEGGTHHPRRNAPKKKWEYIAMNRDLEEQLLERKVDVDELIRHYEDKIVRTKLYKELCIYILFLILFLIYLFNQRSVEDCWEMEFGLTDLFFDEEFPDEYSHIYKSFFQVGSTKEFYQWLKGPLHGALQGDEEDPPYLYRANVQVGAVRIRQLRVESDDCEMPSDYKKLVDSSDCYPSYTNSRKSTKIYGENGSLFKYQEEEESGSNSVWGKLVSSYEGGGFIVDIPKNSTSDEFLTEIEKLENNGFIDRATRAIVLNIYMYNVNTNYFADIMPVFEFGVGGNVYPWYKFRVFRLDMYETLSDAGRAVVEILLFLFLIYYVIALVADLKDYHKKGGILLYFKDTWNLLDLFNLILFWLIFIFQFNYLIDKDRQDIVIDDLSYVPLSRLADKYLMLYNIIGFNIFITIIKIFKFLKMNRRMLLVWDTLSKASPDLIVFFAFFLIIFIAFAVMGFVLFGPENQGYRDFASAITSCFKMSLGDIEYQELQEINRFLGPIFFFLFSILVIFTLMSMFLAIIDNSYDLDDMEGSTSDIKQLFATTFSIMKGGLIRIGQKLSCSKSEKISSTERLNITTRQVYDKLNRIRKGTMRGKRLRMGQIRQMTKNDPKRDILIQKIDNDTKDFENESSNSESDNEQNTQIIEELEKRKNERNREIGDLHSKLDFIINKIKSKEL</sequence>
<organism evidence="12 13">
    <name type="scientific">Anaeramoeba flamelloides</name>
    <dbReference type="NCBI Taxonomy" id="1746091"/>
    <lineage>
        <taxon>Eukaryota</taxon>
        <taxon>Metamonada</taxon>
        <taxon>Anaeramoebidae</taxon>
        <taxon>Anaeramoeba</taxon>
    </lineage>
</organism>
<accession>A0ABQ8ZCF6</accession>
<evidence type="ECO:0000313" key="12">
    <source>
        <dbReference type="EMBL" id="KAJ6254367.1"/>
    </source>
</evidence>